<name>A0ACC3CFN4_PYRYE</name>
<gene>
    <name evidence="1" type="ORF">I4F81_011553</name>
</gene>
<proteinExistence type="predicted"/>
<evidence type="ECO:0000313" key="1">
    <source>
        <dbReference type="EMBL" id="KAK1869071.1"/>
    </source>
</evidence>
<dbReference type="Proteomes" id="UP000798662">
    <property type="component" value="Chromosome 3"/>
</dbReference>
<keyword evidence="2" id="KW-1185">Reference proteome</keyword>
<evidence type="ECO:0000313" key="2">
    <source>
        <dbReference type="Proteomes" id="UP000798662"/>
    </source>
</evidence>
<comment type="caution">
    <text evidence="1">The sequence shown here is derived from an EMBL/GenBank/DDBJ whole genome shotgun (WGS) entry which is preliminary data.</text>
</comment>
<organism evidence="1 2">
    <name type="scientific">Pyropia yezoensis</name>
    <name type="common">Susabi-nori</name>
    <name type="synonym">Porphyra yezoensis</name>
    <dbReference type="NCBI Taxonomy" id="2788"/>
    <lineage>
        <taxon>Eukaryota</taxon>
        <taxon>Rhodophyta</taxon>
        <taxon>Bangiophyceae</taxon>
        <taxon>Bangiales</taxon>
        <taxon>Bangiaceae</taxon>
        <taxon>Pyropia</taxon>
    </lineage>
</organism>
<reference evidence="1" key="1">
    <citation type="submission" date="2019-11" db="EMBL/GenBank/DDBJ databases">
        <title>Nori genome reveals adaptations in red seaweeds to the harsh intertidal environment.</title>
        <authorList>
            <person name="Wang D."/>
            <person name="Mao Y."/>
        </authorList>
    </citation>
    <scope>NUCLEOTIDE SEQUENCE</scope>
    <source>
        <tissue evidence="1">Gametophyte</tissue>
    </source>
</reference>
<accession>A0ACC3CFN4</accession>
<protein>
    <submittedName>
        <fullName evidence="1">Uncharacterized protein</fullName>
    </submittedName>
</protein>
<sequence>MALGGGMRCIFFWEGGEDAGGCDVGDRRPLRGSDGRVVCGGPPLECTCAVGVSANKTAMSVSAAAHPKGAGGSVAPRVNHLLPPGPEALRLHSDAPPVSSHVCWGGGPTPALAFTPALRDDARLSCMGIHVDV</sequence>
<dbReference type="EMBL" id="CM020620">
    <property type="protein sequence ID" value="KAK1869071.1"/>
    <property type="molecule type" value="Genomic_DNA"/>
</dbReference>